<comment type="subcellular location">
    <subcellularLocation>
        <location evidence="1">Membrane</location>
    </subcellularLocation>
</comment>
<dbReference type="InterPro" id="IPR012919">
    <property type="entry name" value="SUN_dom"/>
</dbReference>
<dbReference type="PANTHER" id="PTHR12911:SF8">
    <property type="entry name" value="KLAROID PROTEIN-RELATED"/>
    <property type="match status" value="1"/>
</dbReference>
<protein>
    <submittedName>
        <fullName evidence="9">Unnamed protein product</fullName>
    </submittedName>
</protein>
<dbReference type="Pfam" id="PF07738">
    <property type="entry name" value="Sad1_UNC"/>
    <property type="match status" value="1"/>
</dbReference>
<dbReference type="EMBL" id="BSXU01002059">
    <property type="protein sequence ID" value="GMG33836.1"/>
    <property type="molecule type" value="Genomic_DNA"/>
</dbReference>
<gene>
    <name evidence="9" type="ORF">Amon01_000433500</name>
</gene>
<keyword evidence="10" id="KW-1185">Reference proteome</keyword>
<evidence type="ECO:0000259" key="8">
    <source>
        <dbReference type="PROSITE" id="PS51469"/>
    </source>
</evidence>
<evidence type="ECO:0000256" key="6">
    <source>
        <dbReference type="SAM" id="MobiDB-lite"/>
    </source>
</evidence>
<reference evidence="9" key="1">
    <citation type="submission" date="2023-04" db="EMBL/GenBank/DDBJ databases">
        <title>Ambrosiozyma monospora NBRC 1965.</title>
        <authorList>
            <person name="Ichikawa N."/>
            <person name="Sato H."/>
            <person name="Tonouchi N."/>
        </authorList>
    </citation>
    <scope>NUCLEOTIDE SEQUENCE</scope>
    <source>
        <strain evidence="9">NBRC 1965</strain>
    </source>
</reference>
<evidence type="ECO:0000313" key="9">
    <source>
        <dbReference type="EMBL" id="GMG33836.1"/>
    </source>
</evidence>
<keyword evidence="3 7" id="KW-1133">Transmembrane helix</keyword>
<dbReference type="InterPro" id="IPR045119">
    <property type="entry name" value="SUN1-5"/>
</dbReference>
<dbReference type="GO" id="GO:0043495">
    <property type="term" value="F:protein-membrane adaptor activity"/>
    <property type="evidence" value="ECO:0007669"/>
    <property type="project" value="TreeGrafter"/>
</dbReference>
<feature type="region of interest" description="Disordered" evidence="6">
    <location>
        <begin position="1"/>
        <end position="77"/>
    </location>
</feature>
<evidence type="ECO:0000256" key="4">
    <source>
        <dbReference type="ARBA" id="ARBA00023136"/>
    </source>
</evidence>
<feature type="compositionally biased region" description="Polar residues" evidence="6">
    <location>
        <begin position="43"/>
        <end position="64"/>
    </location>
</feature>
<evidence type="ECO:0000313" key="10">
    <source>
        <dbReference type="Proteomes" id="UP001165063"/>
    </source>
</evidence>
<sequence length="727" mass="83266">MKQIKQKRYVNFTGGSHHHRIDTGLKQTAHNDNIKESRHIHQRSSTDSSMLNDHNGNEDSSTLLSEDETDPDYKDTHLASDYISSDEEDDTHDSQELKADIAYFRKNAETVHNPYYMEGPGECYVLDEDDEEDDRETTDFDTDCLSIEDLPDEPLVDPEFEPYGSVRRETLIFIVIPIVVVVMSILLCSNYLNPQTPTTIDSSFVLTKFHKIERQLNELSNSQSTVDSRYNALADQNRKLTSQLKNEIESIHSNYGAISSKLDLMSLNGDNTKLKHQIDIIDEELKSLKQVSPSFESGQRYKDVSDSSELSSYFTGELKKVNEALSQLESSLNDFQLWKQDIDKKFSGLDIQIHDAIMNQLPDNIPVVEQQGEIQLAPAVVKFIEDIVTSEIKNTGVDPDWNMLYQENSQKDGLSFISRDDLKKSVDQIHLSIKESIDYLKRELEERYPAEDGTILDPKLITQAVKSAVNVELTNNSLQGRTSMVNYATPQHGGKVVNKLTTLPKLKRLRTEFWDRVRNGISDWFKRSFMGNKRYLIGLQGIELTTEINSPTHALIEDNSYWQCLVEDIPVLFTIQLSQPIYVQQIGIYHSRQANYMLDVAPKSLELAVKPKYKKDYKNFFNIVSKFYNQDFNVKAMKGFVKVSEFDYSIKSAEHYQQFPMTKEIHDILNVVEIDRVMIIINSNHGNGRITALQNVKVFGLNEFEMKNSKLFLDDSNVGDLGDDTTF</sequence>
<organism evidence="9 10">
    <name type="scientific">Ambrosiozyma monospora</name>
    <name type="common">Yeast</name>
    <name type="synonym">Endomycopsis monosporus</name>
    <dbReference type="NCBI Taxonomy" id="43982"/>
    <lineage>
        <taxon>Eukaryota</taxon>
        <taxon>Fungi</taxon>
        <taxon>Dikarya</taxon>
        <taxon>Ascomycota</taxon>
        <taxon>Saccharomycotina</taxon>
        <taxon>Pichiomycetes</taxon>
        <taxon>Pichiales</taxon>
        <taxon>Pichiaceae</taxon>
        <taxon>Ambrosiozyma</taxon>
    </lineage>
</organism>
<evidence type="ECO:0000256" key="3">
    <source>
        <dbReference type="ARBA" id="ARBA00022989"/>
    </source>
</evidence>
<evidence type="ECO:0000256" key="7">
    <source>
        <dbReference type="SAM" id="Phobius"/>
    </source>
</evidence>
<keyword evidence="2 7" id="KW-0812">Transmembrane</keyword>
<evidence type="ECO:0000256" key="1">
    <source>
        <dbReference type="ARBA" id="ARBA00004370"/>
    </source>
</evidence>
<feature type="transmembrane region" description="Helical" evidence="7">
    <location>
        <begin position="171"/>
        <end position="192"/>
    </location>
</feature>
<dbReference type="AlphaFoldDB" id="A0A9W6YXB9"/>
<dbReference type="Proteomes" id="UP001165063">
    <property type="component" value="Unassembled WGS sequence"/>
</dbReference>
<keyword evidence="5" id="KW-0175">Coiled coil</keyword>
<feature type="coiled-coil region" evidence="5">
    <location>
        <begin position="230"/>
        <end position="291"/>
    </location>
</feature>
<dbReference type="GO" id="GO:0034993">
    <property type="term" value="C:meiotic nuclear membrane microtubule tethering complex"/>
    <property type="evidence" value="ECO:0007669"/>
    <property type="project" value="TreeGrafter"/>
</dbReference>
<dbReference type="OrthoDB" id="3997571at2759"/>
<proteinExistence type="predicted"/>
<keyword evidence="4 7" id="KW-0472">Membrane</keyword>
<evidence type="ECO:0000256" key="5">
    <source>
        <dbReference type="SAM" id="Coils"/>
    </source>
</evidence>
<name>A0A9W6YXB9_AMBMO</name>
<dbReference type="Gene3D" id="2.60.120.260">
    <property type="entry name" value="Galactose-binding domain-like"/>
    <property type="match status" value="1"/>
</dbReference>
<feature type="domain" description="SUN" evidence="8">
    <location>
        <begin position="493"/>
        <end position="703"/>
    </location>
</feature>
<dbReference type="PANTHER" id="PTHR12911">
    <property type="entry name" value="SAD1/UNC-84-LIKE PROTEIN-RELATED"/>
    <property type="match status" value="1"/>
</dbReference>
<dbReference type="PROSITE" id="PS51469">
    <property type="entry name" value="SUN"/>
    <property type="match status" value="1"/>
</dbReference>
<accession>A0A9W6YXB9</accession>
<comment type="caution">
    <text evidence="9">The sequence shown here is derived from an EMBL/GenBank/DDBJ whole genome shotgun (WGS) entry which is preliminary data.</text>
</comment>
<evidence type="ECO:0000256" key="2">
    <source>
        <dbReference type="ARBA" id="ARBA00022692"/>
    </source>
</evidence>